<dbReference type="GO" id="GO:0005886">
    <property type="term" value="C:plasma membrane"/>
    <property type="evidence" value="ECO:0007669"/>
    <property type="project" value="UniProtKB-SubCell"/>
</dbReference>
<organism evidence="11 12">
    <name type="scientific">Zophobas morio</name>
    <dbReference type="NCBI Taxonomy" id="2755281"/>
    <lineage>
        <taxon>Eukaryota</taxon>
        <taxon>Metazoa</taxon>
        <taxon>Ecdysozoa</taxon>
        <taxon>Arthropoda</taxon>
        <taxon>Hexapoda</taxon>
        <taxon>Insecta</taxon>
        <taxon>Pterygota</taxon>
        <taxon>Neoptera</taxon>
        <taxon>Endopterygota</taxon>
        <taxon>Coleoptera</taxon>
        <taxon>Polyphaga</taxon>
        <taxon>Cucujiformia</taxon>
        <taxon>Tenebrionidae</taxon>
        <taxon>Zophobas</taxon>
    </lineage>
</organism>
<keyword evidence="5" id="KW-0472">Membrane</keyword>
<feature type="domain" description="Ig-like" evidence="10">
    <location>
        <begin position="25"/>
        <end position="124"/>
    </location>
</feature>
<dbReference type="CDD" id="cd00099">
    <property type="entry name" value="IgV"/>
    <property type="match status" value="1"/>
</dbReference>
<keyword evidence="4" id="KW-0677">Repeat</keyword>
<dbReference type="Gene3D" id="2.60.40.10">
    <property type="entry name" value="Immunoglobulins"/>
    <property type="match status" value="3"/>
</dbReference>
<dbReference type="CDD" id="cd00096">
    <property type="entry name" value="Ig"/>
    <property type="match status" value="1"/>
</dbReference>
<dbReference type="PROSITE" id="PS50835">
    <property type="entry name" value="IG_LIKE"/>
    <property type="match status" value="3"/>
</dbReference>
<evidence type="ECO:0000313" key="11">
    <source>
        <dbReference type="EMBL" id="KAJ3651846.1"/>
    </source>
</evidence>
<evidence type="ECO:0000256" key="8">
    <source>
        <dbReference type="ARBA" id="ARBA00023319"/>
    </source>
</evidence>
<evidence type="ECO:0000256" key="7">
    <source>
        <dbReference type="ARBA" id="ARBA00023180"/>
    </source>
</evidence>
<reference evidence="11" key="1">
    <citation type="journal article" date="2023" name="G3 (Bethesda)">
        <title>Whole genome assemblies of Zophobas morio and Tenebrio molitor.</title>
        <authorList>
            <person name="Kaur S."/>
            <person name="Stinson S.A."/>
            <person name="diCenzo G.C."/>
        </authorList>
    </citation>
    <scope>NUCLEOTIDE SEQUENCE</scope>
    <source>
        <strain evidence="11">QUZm001</strain>
    </source>
</reference>
<dbReference type="InterPro" id="IPR036179">
    <property type="entry name" value="Ig-like_dom_sf"/>
</dbReference>
<dbReference type="SMART" id="SM00406">
    <property type="entry name" value="IGv"/>
    <property type="match status" value="1"/>
</dbReference>
<evidence type="ECO:0000256" key="1">
    <source>
        <dbReference type="ARBA" id="ARBA00004236"/>
    </source>
</evidence>
<feature type="signal peptide" evidence="9">
    <location>
        <begin position="1"/>
        <end position="21"/>
    </location>
</feature>
<comment type="subcellular location">
    <subcellularLocation>
        <location evidence="1">Cell membrane</location>
    </subcellularLocation>
</comment>
<keyword evidence="7" id="KW-0325">Glycoprotein</keyword>
<dbReference type="InterPro" id="IPR013106">
    <property type="entry name" value="Ig_V-set"/>
</dbReference>
<dbReference type="SMART" id="SM00408">
    <property type="entry name" value="IGc2"/>
    <property type="match status" value="3"/>
</dbReference>
<dbReference type="InterPro" id="IPR013098">
    <property type="entry name" value="Ig_I-set"/>
</dbReference>
<dbReference type="InterPro" id="IPR003598">
    <property type="entry name" value="Ig_sub2"/>
</dbReference>
<dbReference type="Pfam" id="PF07686">
    <property type="entry name" value="V-set"/>
    <property type="match status" value="1"/>
</dbReference>
<dbReference type="EMBL" id="JALNTZ010000005">
    <property type="protein sequence ID" value="KAJ3651846.1"/>
    <property type="molecule type" value="Genomic_DNA"/>
</dbReference>
<dbReference type="AlphaFoldDB" id="A0AA38MD93"/>
<dbReference type="InterPro" id="IPR007110">
    <property type="entry name" value="Ig-like_dom"/>
</dbReference>
<name>A0AA38MD93_9CUCU</name>
<protein>
    <recommendedName>
        <fullName evidence="10">Ig-like domain-containing protein</fullName>
    </recommendedName>
</protein>
<dbReference type="Pfam" id="PF13927">
    <property type="entry name" value="Ig_3"/>
    <property type="match status" value="1"/>
</dbReference>
<evidence type="ECO:0000256" key="6">
    <source>
        <dbReference type="ARBA" id="ARBA00023157"/>
    </source>
</evidence>
<feature type="domain" description="Ig-like" evidence="10">
    <location>
        <begin position="134"/>
        <end position="221"/>
    </location>
</feature>
<evidence type="ECO:0000256" key="3">
    <source>
        <dbReference type="ARBA" id="ARBA00022729"/>
    </source>
</evidence>
<dbReference type="InterPro" id="IPR003599">
    <property type="entry name" value="Ig_sub"/>
</dbReference>
<evidence type="ECO:0000256" key="2">
    <source>
        <dbReference type="ARBA" id="ARBA00022475"/>
    </source>
</evidence>
<gene>
    <name evidence="11" type="ORF">Zmor_017854</name>
</gene>
<keyword evidence="6" id="KW-1015">Disulfide bond</keyword>
<comment type="caution">
    <text evidence="11">The sequence shown here is derived from an EMBL/GenBank/DDBJ whole genome shotgun (WGS) entry which is preliminary data.</text>
</comment>
<keyword evidence="2" id="KW-1003">Cell membrane</keyword>
<dbReference type="Pfam" id="PF07679">
    <property type="entry name" value="I-set"/>
    <property type="match status" value="1"/>
</dbReference>
<evidence type="ECO:0000256" key="9">
    <source>
        <dbReference type="SAM" id="SignalP"/>
    </source>
</evidence>
<proteinExistence type="predicted"/>
<evidence type="ECO:0000256" key="5">
    <source>
        <dbReference type="ARBA" id="ARBA00023136"/>
    </source>
</evidence>
<dbReference type="FunFam" id="2.60.40.10:FF:000328">
    <property type="entry name" value="CLUMA_CG000981, isoform A"/>
    <property type="match status" value="1"/>
</dbReference>
<dbReference type="PANTHER" id="PTHR44170:SF6">
    <property type="entry name" value="CONTACTIN"/>
    <property type="match status" value="1"/>
</dbReference>
<dbReference type="Proteomes" id="UP001168821">
    <property type="component" value="Unassembled WGS sequence"/>
</dbReference>
<feature type="chain" id="PRO_5041230204" description="Ig-like domain-containing protein" evidence="9">
    <location>
        <begin position="22"/>
        <end position="364"/>
    </location>
</feature>
<evidence type="ECO:0000313" key="12">
    <source>
        <dbReference type="Proteomes" id="UP001168821"/>
    </source>
</evidence>
<evidence type="ECO:0000259" key="10">
    <source>
        <dbReference type="PROSITE" id="PS50835"/>
    </source>
</evidence>
<dbReference type="GO" id="GO:0098609">
    <property type="term" value="P:cell-cell adhesion"/>
    <property type="evidence" value="ECO:0007669"/>
    <property type="project" value="TreeGrafter"/>
</dbReference>
<keyword evidence="8" id="KW-0393">Immunoglobulin domain</keyword>
<keyword evidence="12" id="KW-1185">Reference proteome</keyword>
<accession>A0AA38MD93</accession>
<feature type="domain" description="Ig-like" evidence="10">
    <location>
        <begin position="226"/>
        <end position="317"/>
    </location>
</feature>
<sequence>MASVQTVLLLVLGLLISKSLAQRSPTISYITQTQIKDIGGSVELLCSVQYTADYPVIWLKADPASKSNSLPISTGSSLILHESRYSLRYDTASSTYTLQIKDIQETDAGLYYCEILLSTNNRVSAGVELQVRRPPFILDNSTRSVVVSEGEAVEMGCYAGGYPPPRISWRRENNAILPTGGSIYRGNVLKIKAIKKEDRGTYYCVAENGVGRGTKRNIAVEVEFAPVVTVPRPRLGQALQYDMDLECHVEAYPPPALTWVKDEVALSNNQHYSISHFATADEFTDTTLRVITIEKRQYGQYVCKAANKLGTAEGVVELFESIIPVCPPACGQARYGDAATLSTSTAALLLSLLFVGFRNIHAQR</sequence>
<dbReference type="SUPFAM" id="SSF48726">
    <property type="entry name" value="Immunoglobulin"/>
    <property type="match status" value="3"/>
</dbReference>
<keyword evidence="3 9" id="KW-0732">Signal</keyword>
<dbReference type="SMART" id="SM00409">
    <property type="entry name" value="IG"/>
    <property type="match status" value="3"/>
</dbReference>
<evidence type="ECO:0000256" key="4">
    <source>
        <dbReference type="ARBA" id="ARBA00022737"/>
    </source>
</evidence>
<dbReference type="InterPro" id="IPR013783">
    <property type="entry name" value="Ig-like_fold"/>
</dbReference>
<dbReference type="PANTHER" id="PTHR44170">
    <property type="entry name" value="PROTEIN SIDEKICK"/>
    <property type="match status" value="1"/>
</dbReference>